<name>A0ABS9HCE6_9ACTN</name>
<dbReference type="Gene3D" id="1.10.260.40">
    <property type="entry name" value="lambda repressor-like DNA-binding domains"/>
    <property type="match status" value="1"/>
</dbReference>
<keyword evidence="1" id="KW-0238">DNA-binding</keyword>
<dbReference type="EMBL" id="JAKJHZ010000007">
    <property type="protein sequence ID" value="MCF6378174.1"/>
    <property type="molecule type" value="Genomic_DNA"/>
</dbReference>
<evidence type="ECO:0000259" key="2">
    <source>
        <dbReference type="PROSITE" id="PS50943"/>
    </source>
</evidence>
<evidence type="ECO:0000313" key="3">
    <source>
        <dbReference type="EMBL" id="MCF6378174.1"/>
    </source>
</evidence>
<feature type="domain" description="HTH cro/C1-type" evidence="2">
    <location>
        <begin position="23"/>
        <end position="77"/>
    </location>
</feature>
<dbReference type="Proteomes" id="UP001201161">
    <property type="component" value="Unassembled WGS sequence"/>
</dbReference>
<accession>A0ABS9HCE6</accession>
<dbReference type="PANTHER" id="PTHR46797:SF1">
    <property type="entry name" value="METHYLPHOSPHONATE SYNTHASE"/>
    <property type="match status" value="1"/>
</dbReference>
<dbReference type="InterPro" id="IPR010982">
    <property type="entry name" value="Lambda_DNA-bd_dom_sf"/>
</dbReference>
<sequence length="80" mass="8803">MELGTGEVKAQRAEELARVGARVRQLRLDRGLTQEELSKAAGLHRVNLNKFENGRADLGVSRVRALAKALHVEPGQLFAE</sequence>
<organism evidence="3 4">
    <name type="scientific">Nocardioides potassii</name>
    <dbReference type="NCBI Taxonomy" id="2911371"/>
    <lineage>
        <taxon>Bacteria</taxon>
        <taxon>Bacillati</taxon>
        <taxon>Actinomycetota</taxon>
        <taxon>Actinomycetes</taxon>
        <taxon>Propionibacteriales</taxon>
        <taxon>Nocardioidaceae</taxon>
        <taxon>Nocardioides</taxon>
    </lineage>
</organism>
<dbReference type="InterPro" id="IPR001387">
    <property type="entry name" value="Cro/C1-type_HTH"/>
</dbReference>
<dbReference type="RefSeq" id="WP_236401926.1">
    <property type="nucleotide sequence ID" value="NZ_JAKJHZ010000007.1"/>
</dbReference>
<keyword evidence="4" id="KW-1185">Reference proteome</keyword>
<evidence type="ECO:0000313" key="4">
    <source>
        <dbReference type="Proteomes" id="UP001201161"/>
    </source>
</evidence>
<dbReference type="PROSITE" id="PS50943">
    <property type="entry name" value="HTH_CROC1"/>
    <property type="match status" value="1"/>
</dbReference>
<dbReference type="InterPro" id="IPR050807">
    <property type="entry name" value="TransReg_Diox_bact_type"/>
</dbReference>
<proteinExistence type="predicted"/>
<protein>
    <submittedName>
        <fullName evidence="3">Helix-turn-helix domain-containing protein</fullName>
    </submittedName>
</protein>
<dbReference type="Pfam" id="PF01381">
    <property type="entry name" value="HTH_3"/>
    <property type="match status" value="1"/>
</dbReference>
<evidence type="ECO:0000256" key="1">
    <source>
        <dbReference type="ARBA" id="ARBA00023125"/>
    </source>
</evidence>
<dbReference type="SMART" id="SM00530">
    <property type="entry name" value="HTH_XRE"/>
    <property type="match status" value="1"/>
</dbReference>
<gene>
    <name evidence="3" type="ORF">L2K70_11225</name>
</gene>
<dbReference type="CDD" id="cd00093">
    <property type="entry name" value="HTH_XRE"/>
    <property type="match status" value="1"/>
</dbReference>
<dbReference type="SUPFAM" id="SSF47413">
    <property type="entry name" value="lambda repressor-like DNA-binding domains"/>
    <property type="match status" value="1"/>
</dbReference>
<reference evidence="3 4" key="1">
    <citation type="submission" date="2022-01" db="EMBL/GenBank/DDBJ databases">
        <title>Nocardioides sp. nov., an actinomycete isolated from mining soil.</title>
        <authorList>
            <person name="Liu L."/>
        </authorList>
    </citation>
    <scope>NUCLEOTIDE SEQUENCE [LARGE SCALE GENOMIC DNA]</scope>
    <source>
        <strain evidence="3 4">KLBMP 9356</strain>
    </source>
</reference>
<comment type="caution">
    <text evidence="3">The sequence shown here is derived from an EMBL/GenBank/DDBJ whole genome shotgun (WGS) entry which is preliminary data.</text>
</comment>
<dbReference type="PANTHER" id="PTHR46797">
    <property type="entry name" value="HTH-TYPE TRANSCRIPTIONAL REGULATOR"/>
    <property type="match status" value="1"/>
</dbReference>